<dbReference type="PROSITE" id="PS50126">
    <property type="entry name" value="S1"/>
    <property type="match status" value="1"/>
</dbReference>
<dbReference type="AlphaFoldDB" id="A0A810PWZ5"/>
<evidence type="ECO:0000259" key="2">
    <source>
        <dbReference type="PROSITE" id="PS50126"/>
    </source>
</evidence>
<keyword evidence="3" id="KW-0614">Plasmid</keyword>
<sequence>MPRKKTEELAVMPEAPALPVVPEEAAEQPVTEECLPETAADPVVEDTVPTESVLAEPAEVVTVPEDPQPSEKPKRTVRKRTAAKKTVEVEKQATPPTEDAAASAEPAPAAVQQRDILTLDARGEAETQAQMEDIIWHEIHNAYRTRRMLSGMLSGIERTEAGKTIAIVDYKGFRIVIPLKEMVLDFPADMYGADYNEMILRHQKILNKMLGAEVDLMVKGIDAKSRTVVASRKDAMLKKQQIYYFGKDSDGQYRIYDGRVVEARVIAVAEQVVRVEVFGVETSILARDLSWDWIGDAHDRYAVGDKTLVRVLEIDRTEPERIRIKADIKSVSGNSKNDNLQKCRIQGKYAGKVTHIHKGVVYIRLSNGANAIAHSCYDRRRPGRKDDVSFAVTHLDEEHGVALGIITRIIKQHV</sequence>
<name>A0A810PWZ5_9FIRM</name>
<feature type="region of interest" description="Disordered" evidence="1">
    <location>
        <begin position="1"/>
        <end position="44"/>
    </location>
</feature>
<dbReference type="InterPro" id="IPR012340">
    <property type="entry name" value="NA-bd_OB-fold"/>
</dbReference>
<dbReference type="Proteomes" id="UP000681343">
    <property type="component" value="Plasmid pMM35_02"/>
</dbReference>
<gene>
    <name evidence="3" type="ORF">MM35RIKEN_23360</name>
</gene>
<keyword evidence="4" id="KW-1185">Reference proteome</keyword>
<dbReference type="SMART" id="SM00316">
    <property type="entry name" value="S1"/>
    <property type="match status" value="1"/>
</dbReference>
<accession>A0A810PWZ5</accession>
<dbReference type="InterPro" id="IPR003029">
    <property type="entry name" value="S1_domain"/>
</dbReference>
<protein>
    <recommendedName>
        <fullName evidence="2">S1 motif domain-containing protein</fullName>
    </recommendedName>
</protein>
<feature type="compositionally biased region" description="Low complexity" evidence="1">
    <location>
        <begin position="9"/>
        <end position="33"/>
    </location>
</feature>
<dbReference type="GO" id="GO:0003676">
    <property type="term" value="F:nucleic acid binding"/>
    <property type="evidence" value="ECO:0007669"/>
    <property type="project" value="InterPro"/>
</dbReference>
<dbReference type="RefSeq" id="WP_212822127.1">
    <property type="nucleotide sequence ID" value="NZ_AP023417.1"/>
</dbReference>
<evidence type="ECO:0000256" key="1">
    <source>
        <dbReference type="SAM" id="MobiDB-lite"/>
    </source>
</evidence>
<evidence type="ECO:0000313" key="3">
    <source>
        <dbReference type="EMBL" id="BCK80144.1"/>
    </source>
</evidence>
<dbReference type="Gene3D" id="2.40.50.140">
    <property type="entry name" value="Nucleic acid-binding proteins"/>
    <property type="match status" value="1"/>
</dbReference>
<dbReference type="Pfam" id="PF00575">
    <property type="entry name" value="S1"/>
    <property type="match status" value="1"/>
</dbReference>
<evidence type="ECO:0000313" key="4">
    <source>
        <dbReference type="Proteomes" id="UP000681343"/>
    </source>
</evidence>
<organism evidence="3 4">
    <name type="scientific">Vescimonas fastidiosa</name>
    <dbReference type="NCBI Taxonomy" id="2714353"/>
    <lineage>
        <taxon>Bacteria</taxon>
        <taxon>Bacillati</taxon>
        <taxon>Bacillota</taxon>
        <taxon>Clostridia</taxon>
        <taxon>Eubacteriales</taxon>
        <taxon>Oscillospiraceae</taxon>
        <taxon>Vescimonas</taxon>
    </lineage>
</organism>
<dbReference type="SUPFAM" id="SSF50249">
    <property type="entry name" value="Nucleic acid-binding proteins"/>
    <property type="match status" value="1"/>
</dbReference>
<dbReference type="KEGG" id="vfa:MM35RIKEN_23360"/>
<proteinExistence type="predicted"/>
<feature type="compositionally biased region" description="Low complexity" evidence="1">
    <location>
        <begin position="93"/>
        <end position="110"/>
    </location>
</feature>
<geneLocation type="plasmid" evidence="3 4">
    <name>pMM35_02</name>
</geneLocation>
<reference evidence="3" key="1">
    <citation type="submission" date="2020-09" db="EMBL/GenBank/DDBJ databases">
        <title>New species isolated from human feces.</title>
        <authorList>
            <person name="Kitahara M."/>
            <person name="Shigeno Y."/>
            <person name="Shime M."/>
            <person name="Matsumoto Y."/>
            <person name="Nakamura S."/>
            <person name="Motooka D."/>
            <person name="Fukuoka S."/>
            <person name="Nishikawa H."/>
            <person name="Benno Y."/>
        </authorList>
    </citation>
    <scope>NUCLEOTIDE SEQUENCE</scope>
    <source>
        <strain evidence="3">MM35</strain>
        <plasmid evidence="3">pMM35_02</plasmid>
    </source>
</reference>
<feature type="domain" description="S1 motif" evidence="2">
    <location>
        <begin position="258"/>
        <end position="329"/>
    </location>
</feature>
<dbReference type="EMBL" id="AP023417">
    <property type="protein sequence ID" value="BCK80144.1"/>
    <property type="molecule type" value="Genomic_DNA"/>
</dbReference>
<feature type="region of interest" description="Disordered" evidence="1">
    <location>
        <begin position="62"/>
        <end position="111"/>
    </location>
</feature>